<dbReference type="Pfam" id="PF19655">
    <property type="entry name" value="DUF6158"/>
    <property type="match status" value="1"/>
</dbReference>
<keyword evidence="2" id="KW-1185">Reference proteome</keyword>
<dbReference type="Proteomes" id="UP001139648">
    <property type="component" value="Unassembled WGS sequence"/>
</dbReference>
<dbReference type="AlphaFoldDB" id="A0A9X2GLE8"/>
<evidence type="ECO:0000313" key="1">
    <source>
        <dbReference type="EMBL" id="MCP2359955.1"/>
    </source>
</evidence>
<sequence length="75" mass="8724">MTTMGIDPAQLSDDDLVRELRQLHTTRSDTFFHGSDDALEHHTSRTNELEAEYLRRCPDREVDPARLREGARQRS</sequence>
<gene>
    <name evidence="1" type="ORF">HD597_006975</name>
</gene>
<reference evidence="1" key="1">
    <citation type="submission" date="2022-06" db="EMBL/GenBank/DDBJ databases">
        <title>Sequencing the genomes of 1000 actinobacteria strains.</title>
        <authorList>
            <person name="Klenk H.-P."/>
        </authorList>
    </citation>
    <scope>NUCLEOTIDE SEQUENCE</scope>
    <source>
        <strain evidence="1">DSM 46694</strain>
    </source>
</reference>
<dbReference type="RefSeq" id="WP_253747437.1">
    <property type="nucleotide sequence ID" value="NZ_BAABKA010000035.1"/>
</dbReference>
<dbReference type="InterPro" id="IPR046156">
    <property type="entry name" value="DUF6158"/>
</dbReference>
<protein>
    <submittedName>
        <fullName evidence="1">Uncharacterized protein</fullName>
    </submittedName>
</protein>
<evidence type="ECO:0000313" key="2">
    <source>
        <dbReference type="Proteomes" id="UP001139648"/>
    </source>
</evidence>
<organism evidence="1 2">
    <name type="scientific">Nonomuraea thailandensis</name>
    <dbReference type="NCBI Taxonomy" id="1188745"/>
    <lineage>
        <taxon>Bacteria</taxon>
        <taxon>Bacillati</taxon>
        <taxon>Actinomycetota</taxon>
        <taxon>Actinomycetes</taxon>
        <taxon>Streptosporangiales</taxon>
        <taxon>Streptosporangiaceae</taxon>
        <taxon>Nonomuraea</taxon>
    </lineage>
</organism>
<accession>A0A9X2GLE8</accession>
<comment type="caution">
    <text evidence="1">The sequence shown here is derived from an EMBL/GenBank/DDBJ whole genome shotgun (WGS) entry which is preliminary data.</text>
</comment>
<dbReference type="EMBL" id="JAMZEB010000002">
    <property type="protein sequence ID" value="MCP2359955.1"/>
    <property type="molecule type" value="Genomic_DNA"/>
</dbReference>
<proteinExistence type="predicted"/>
<name>A0A9X2GLE8_9ACTN</name>